<evidence type="ECO:0000259" key="3">
    <source>
        <dbReference type="Pfam" id="PF07978"/>
    </source>
</evidence>
<dbReference type="EMBL" id="SJPF01000006">
    <property type="protein sequence ID" value="TWT29831.1"/>
    <property type="molecule type" value="Genomic_DNA"/>
</dbReference>
<dbReference type="Pfam" id="PF07978">
    <property type="entry name" value="NIPSNAP"/>
    <property type="match status" value="2"/>
</dbReference>
<dbReference type="AlphaFoldDB" id="A0A5C5UU01"/>
<sequence length="247" mass="27896" precursor="true">MKSFLLMSAALATVVFASFAQAEDKPVYELRIYTANEGKLDALNARFRDHTAGLFEKHGMQNMGYWTPLDSAQKENTLIYILKHDSPEAAKQSWAAFVADPEWQNAKAASEENGKLVKKAESVYMTETDFSPHNLKNGSDVRQFELRKYTCDPGRLPNLHKRFRDGELDLFTKAGMTHIFYFTPTDTPDVLIYVVAHKDDAAAQKSWASFRGDPEWVKMKAESRADGPVVTKVQSTMMVPTDYSPLK</sequence>
<dbReference type="InterPro" id="IPR051557">
    <property type="entry name" value="NipSnap_domain"/>
</dbReference>
<evidence type="ECO:0000256" key="2">
    <source>
        <dbReference type="SAM" id="SignalP"/>
    </source>
</evidence>
<reference evidence="4 5" key="1">
    <citation type="submission" date="2019-02" db="EMBL/GenBank/DDBJ databases">
        <title>Deep-cultivation of Planctomycetes and their phenomic and genomic characterization uncovers novel biology.</title>
        <authorList>
            <person name="Wiegand S."/>
            <person name="Jogler M."/>
            <person name="Boedeker C."/>
            <person name="Pinto D."/>
            <person name="Vollmers J."/>
            <person name="Rivas-Marin E."/>
            <person name="Kohn T."/>
            <person name="Peeters S.H."/>
            <person name="Heuer A."/>
            <person name="Rast P."/>
            <person name="Oberbeckmann S."/>
            <person name="Bunk B."/>
            <person name="Jeske O."/>
            <person name="Meyerdierks A."/>
            <person name="Storesund J.E."/>
            <person name="Kallscheuer N."/>
            <person name="Luecker S."/>
            <person name="Lage O.M."/>
            <person name="Pohl T."/>
            <person name="Merkel B.J."/>
            <person name="Hornburger P."/>
            <person name="Mueller R.-W."/>
            <person name="Bruemmer F."/>
            <person name="Labrenz M."/>
            <person name="Spormann A.M."/>
            <person name="Op Den Camp H."/>
            <person name="Overmann J."/>
            <person name="Amann R."/>
            <person name="Jetten M.S.M."/>
            <person name="Mascher T."/>
            <person name="Medema M.H."/>
            <person name="Devos D.P."/>
            <person name="Kaster A.-K."/>
            <person name="Ovreas L."/>
            <person name="Rohde M."/>
            <person name="Galperin M.Y."/>
            <person name="Jogler C."/>
        </authorList>
    </citation>
    <scope>NUCLEOTIDE SEQUENCE [LARGE SCALE GENOMIC DNA]</scope>
    <source>
        <strain evidence="4 5">Enr8</strain>
    </source>
</reference>
<feature type="chain" id="PRO_5023113854" description="NIPSNAP domain-containing protein" evidence="2">
    <location>
        <begin position="23"/>
        <end position="247"/>
    </location>
</feature>
<dbReference type="PANTHER" id="PTHR21017">
    <property type="entry name" value="NIPSNAP-RELATED"/>
    <property type="match status" value="1"/>
</dbReference>
<accession>A0A5C5UU01</accession>
<comment type="caution">
    <text evidence="4">The sequence shown here is derived from an EMBL/GenBank/DDBJ whole genome shotgun (WGS) entry which is preliminary data.</text>
</comment>
<dbReference type="SUPFAM" id="SSF54909">
    <property type="entry name" value="Dimeric alpha+beta barrel"/>
    <property type="match status" value="2"/>
</dbReference>
<evidence type="ECO:0000313" key="4">
    <source>
        <dbReference type="EMBL" id="TWT29831.1"/>
    </source>
</evidence>
<dbReference type="RefSeq" id="WP_186767802.1">
    <property type="nucleotide sequence ID" value="NZ_SJPF01000006.1"/>
</dbReference>
<dbReference type="InterPro" id="IPR012577">
    <property type="entry name" value="NIPSNAP"/>
</dbReference>
<feature type="domain" description="NIPSNAP" evidence="3">
    <location>
        <begin position="28"/>
        <end position="132"/>
    </location>
</feature>
<keyword evidence="5" id="KW-1185">Reference proteome</keyword>
<dbReference type="Gene3D" id="3.30.70.100">
    <property type="match status" value="2"/>
</dbReference>
<dbReference type="Proteomes" id="UP000318878">
    <property type="component" value="Unassembled WGS sequence"/>
</dbReference>
<name>A0A5C5UU01_9BACT</name>
<comment type="similarity">
    <text evidence="1">Belongs to the NipSnap family.</text>
</comment>
<dbReference type="PANTHER" id="PTHR21017:SF17">
    <property type="entry name" value="PROTEIN NIPSNAP"/>
    <property type="match status" value="1"/>
</dbReference>
<feature type="signal peptide" evidence="2">
    <location>
        <begin position="1"/>
        <end position="22"/>
    </location>
</feature>
<evidence type="ECO:0000313" key="5">
    <source>
        <dbReference type="Proteomes" id="UP000318878"/>
    </source>
</evidence>
<dbReference type="InterPro" id="IPR011008">
    <property type="entry name" value="Dimeric_a/b-barrel"/>
</dbReference>
<evidence type="ECO:0000256" key="1">
    <source>
        <dbReference type="ARBA" id="ARBA00005291"/>
    </source>
</evidence>
<gene>
    <name evidence="4" type="ORF">Enr8_44860</name>
</gene>
<feature type="domain" description="NIPSNAP" evidence="3">
    <location>
        <begin position="144"/>
        <end position="245"/>
    </location>
</feature>
<organism evidence="4 5">
    <name type="scientific">Blastopirellula retiformator</name>
    <dbReference type="NCBI Taxonomy" id="2527970"/>
    <lineage>
        <taxon>Bacteria</taxon>
        <taxon>Pseudomonadati</taxon>
        <taxon>Planctomycetota</taxon>
        <taxon>Planctomycetia</taxon>
        <taxon>Pirellulales</taxon>
        <taxon>Pirellulaceae</taxon>
        <taxon>Blastopirellula</taxon>
    </lineage>
</organism>
<keyword evidence="2" id="KW-0732">Signal</keyword>
<proteinExistence type="inferred from homology"/>
<protein>
    <recommendedName>
        <fullName evidence="3">NIPSNAP domain-containing protein</fullName>
    </recommendedName>
</protein>